<accession>A0A8J3M5G7</accession>
<dbReference type="Proteomes" id="UP000630097">
    <property type="component" value="Unassembled WGS sequence"/>
</dbReference>
<dbReference type="AlphaFoldDB" id="A0A8J3M5G7"/>
<reference evidence="1 2" key="1">
    <citation type="submission" date="2021-01" db="EMBL/GenBank/DDBJ databases">
        <title>Whole genome shotgun sequence of Planotetraspora kaengkrachanensis NBRC 104272.</title>
        <authorList>
            <person name="Komaki H."/>
            <person name="Tamura T."/>
        </authorList>
    </citation>
    <scope>NUCLEOTIDE SEQUENCE [LARGE SCALE GENOMIC DNA]</scope>
    <source>
        <strain evidence="1 2">NBRC 104272</strain>
    </source>
</reference>
<evidence type="ECO:0000313" key="2">
    <source>
        <dbReference type="Proteomes" id="UP000630097"/>
    </source>
</evidence>
<dbReference type="EMBL" id="BONV01000009">
    <property type="protein sequence ID" value="GIG79596.1"/>
    <property type="molecule type" value="Genomic_DNA"/>
</dbReference>
<name>A0A8J3M5G7_9ACTN</name>
<gene>
    <name evidence="1" type="ORF">Pka01_27230</name>
</gene>
<proteinExistence type="predicted"/>
<comment type="caution">
    <text evidence="1">The sequence shown here is derived from an EMBL/GenBank/DDBJ whole genome shotgun (WGS) entry which is preliminary data.</text>
</comment>
<evidence type="ECO:0000313" key="1">
    <source>
        <dbReference type="EMBL" id="GIG79596.1"/>
    </source>
</evidence>
<organism evidence="1 2">
    <name type="scientific">Planotetraspora kaengkrachanensis</name>
    <dbReference type="NCBI Taxonomy" id="575193"/>
    <lineage>
        <taxon>Bacteria</taxon>
        <taxon>Bacillati</taxon>
        <taxon>Actinomycetota</taxon>
        <taxon>Actinomycetes</taxon>
        <taxon>Streptosporangiales</taxon>
        <taxon>Streptosporangiaceae</taxon>
        <taxon>Planotetraspora</taxon>
    </lineage>
</organism>
<sequence length="75" mass="8263">MLSPTLLGSTTPRLWTPPLVTGRRGPCGCGCALTPKTSLGFSCVDFARDVLGIELLPWQRWLLIHALELRPDGRF</sequence>
<keyword evidence="2" id="KW-1185">Reference proteome</keyword>
<protein>
    <submittedName>
        <fullName evidence="1">Uncharacterized protein</fullName>
    </submittedName>
</protein>